<accession>A0A4V4HVL6</accession>
<dbReference type="AlphaFoldDB" id="A0A4V4HVL6"/>
<sequence>MYHNLAKRVLRAVSYSKFYYLAAKLRKIYTSGEHFVTIKPGQVTTITLQLYGLDFLELQRVTIKYPYLHDTVHKIRDYALVMSLLSKYCGRISMGIDGDMNDISFHMFTIQCRPPTDNV</sequence>
<dbReference type="EMBL" id="PQXL01000042">
    <property type="protein sequence ID" value="THV53756.1"/>
    <property type="molecule type" value="Genomic_DNA"/>
</dbReference>
<protein>
    <submittedName>
        <fullName evidence="1">Uncharacterized protein</fullName>
    </submittedName>
</protein>
<reference evidence="1 2" key="1">
    <citation type="submission" date="2017-12" db="EMBL/GenBank/DDBJ databases">
        <title>Comparative genomics of Botrytis spp.</title>
        <authorList>
            <person name="Valero-Jimenez C.A."/>
            <person name="Tapia P."/>
            <person name="Veloso J."/>
            <person name="Silva-Moreno E."/>
            <person name="Staats M."/>
            <person name="Valdes J.H."/>
            <person name="Van Kan J.A.L."/>
        </authorList>
    </citation>
    <scope>NUCLEOTIDE SEQUENCE [LARGE SCALE GENOMIC DNA]</scope>
    <source>
        <strain evidence="1 2">MUCL435</strain>
    </source>
</reference>
<name>A0A4V4HVL6_9HELO</name>
<evidence type="ECO:0000313" key="2">
    <source>
        <dbReference type="Proteomes" id="UP000308671"/>
    </source>
</evidence>
<evidence type="ECO:0000313" key="1">
    <source>
        <dbReference type="EMBL" id="THV53756.1"/>
    </source>
</evidence>
<comment type="caution">
    <text evidence="1">The sequence shown here is derived from an EMBL/GenBank/DDBJ whole genome shotgun (WGS) entry which is preliminary data.</text>
</comment>
<dbReference type="Proteomes" id="UP000308671">
    <property type="component" value="Unassembled WGS sequence"/>
</dbReference>
<organism evidence="1 2">
    <name type="scientific">Botrytis galanthina</name>
    <dbReference type="NCBI Taxonomy" id="278940"/>
    <lineage>
        <taxon>Eukaryota</taxon>
        <taxon>Fungi</taxon>
        <taxon>Dikarya</taxon>
        <taxon>Ascomycota</taxon>
        <taxon>Pezizomycotina</taxon>
        <taxon>Leotiomycetes</taxon>
        <taxon>Helotiales</taxon>
        <taxon>Sclerotiniaceae</taxon>
        <taxon>Botrytis</taxon>
    </lineage>
</organism>
<proteinExistence type="predicted"/>
<keyword evidence="2" id="KW-1185">Reference proteome</keyword>
<gene>
    <name evidence="1" type="ORF">BGAL_0042g00010</name>
</gene>